<dbReference type="Proteomes" id="UP001153714">
    <property type="component" value="Chromosome 13"/>
</dbReference>
<dbReference type="GO" id="GO:0005634">
    <property type="term" value="C:nucleus"/>
    <property type="evidence" value="ECO:0007669"/>
    <property type="project" value="TreeGrafter"/>
</dbReference>
<evidence type="ECO:0000256" key="3">
    <source>
        <dbReference type="ARBA" id="ARBA00022723"/>
    </source>
</evidence>
<evidence type="ECO:0000256" key="6">
    <source>
        <dbReference type="ARBA" id="ARBA00023125"/>
    </source>
</evidence>
<sequence>MCGRGARHVTRRHWPAARQLRPATRAPVRRRPPPRTYARAIFTRDATRARTTRSRTYNSFFVYFRLRPLDRFVFPRQRDEEKKEVRMDQANREENEERDATARAKAMSEALRSEAGADSAHLPPFSTFGDMAENEQRILTDTRLLDPAWEYYERGDAVSVIASQPQYRPWESMPITVNSKDAILRAGFSTPLDYQSVTLQPIPNKLPSFQSQFQTFPETTVIPETGLPSVTPVPVTTSPTPSASPSQLTQLTQLTTPSSPAHLTTLAQVTPLSTTLTTLSPVNATTFHTLTAVNARSYPIVPAPLQARELTPAGQTYIDDRHIQLYQPNIATINAFPAQNGILHQNGTILHQNGSLLQNIQSPTVVHVLKNEPFDVKSLQDKYTPNGLHHSNFQNPMLIDNGYEKKTNGFGSGSSPTRSDFRKKERRKMRANSSESDGSNMEVGSESSGQVAAVSSTAGFKSPMHGAPPMATGPMELDDISSEKQTKKKRKRCGECIGCQRKDNCGDCAPCRNDKSHQICKQRRCEKLTEKKVGFGFLQLTLII</sequence>
<evidence type="ECO:0000313" key="10">
    <source>
        <dbReference type="EMBL" id="CAG9784841.1"/>
    </source>
</evidence>
<keyword evidence="5" id="KW-0862">Zinc</keyword>
<dbReference type="AlphaFoldDB" id="A0A9N9QWL9"/>
<accession>A0A9N9QWL9</accession>
<dbReference type="Pfam" id="PF02008">
    <property type="entry name" value="zf-CXXC"/>
    <property type="match status" value="1"/>
</dbReference>
<dbReference type="OrthoDB" id="8777148at2759"/>
<organism evidence="10 11">
    <name type="scientific">Diatraea saccharalis</name>
    <name type="common">sugarcane borer</name>
    <dbReference type="NCBI Taxonomy" id="40085"/>
    <lineage>
        <taxon>Eukaryota</taxon>
        <taxon>Metazoa</taxon>
        <taxon>Ecdysozoa</taxon>
        <taxon>Arthropoda</taxon>
        <taxon>Hexapoda</taxon>
        <taxon>Insecta</taxon>
        <taxon>Pterygota</taxon>
        <taxon>Neoptera</taxon>
        <taxon>Endopterygota</taxon>
        <taxon>Lepidoptera</taxon>
        <taxon>Glossata</taxon>
        <taxon>Ditrysia</taxon>
        <taxon>Pyraloidea</taxon>
        <taxon>Crambidae</taxon>
        <taxon>Crambinae</taxon>
        <taxon>Diatraea</taxon>
    </lineage>
</organism>
<comment type="subcellular location">
    <subcellularLocation>
        <location evidence="1">Cytoplasm</location>
    </subcellularLocation>
</comment>
<evidence type="ECO:0000256" key="1">
    <source>
        <dbReference type="ARBA" id="ARBA00004496"/>
    </source>
</evidence>
<dbReference type="PROSITE" id="PS51058">
    <property type="entry name" value="ZF_CXXC"/>
    <property type="match status" value="1"/>
</dbReference>
<dbReference type="InterPro" id="IPR002857">
    <property type="entry name" value="Znf_CXXC"/>
</dbReference>
<feature type="region of interest" description="Disordered" evidence="8">
    <location>
        <begin position="387"/>
        <end position="483"/>
    </location>
</feature>
<dbReference type="PANTHER" id="PTHR13419">
    <property type="entry name" value="ZINC FINGER-CONTAINING"/>
    <property type="match status" value="1"/>
</dbReference>
<evidence type="ECO:0000313" key="11">
    <source>
        <dbReference type="Proteomes" id="UP001153714"/>
    </source>
</evidence>
<evidence type="ECO:0000256" key="8">
    <source>
        <dbReference type="SAM" id="MobiDB-lite"/>
    </source>
</evidence>
<feature type="compositionally biased region" description="Basic and acidic residues" evidence="8">
    <location>
        <begin position="79"/>
        <end position="102"/>
    </location>
</feature>
<reference evidence="10" key="2">
    <citation type="submission" date="2022-10" db="EMBL/GenBank/DDBJ databases">
        <authorList>
            <consortium name="ENA_rothamsted_submissions"/>
            <consortium name="culmorum"/>
            <person name="King R."/>
        </authorList>
    </citation>
    <scope>NUCLEOTIDE SEQUENCE</scope>
</reference>
<dbReference type="GO" id="GO:0005737">
    <property type="term" value="C:cytoplasm"/>
    <property type="evidence" value="ECO:0007669"/>
    <property type="project" value="UniProtKB-SubCell"/>
</dbReference>
<dbReference type="InterPro" id="IPR040388">
    <property type="entry name" value="CXXC4/CXXC5"/>
</dbReference>
<dbReference type="GO" id="GO:0008327">
    <property type="term" value="F:methyl-CpG binding"/>
    <property type="evidence" value="ECO:0007669"/>
    <property type="project" value="TreeGrafter"/>
</dbReference>
<evidence type="ECO:0000256" key="2">
    <source>
        <dbReference type="ARBA" id="ARBA00022490"/>
    </source>
</evidence>
<feature type="region of interest" description="Disordered" evidence="8">
    <location>
        <begin position="79"/>
        <end position="128"/>
    </location>
</feature>
<gene>
    <name evidence="10" type="ORF">DIATSA_LOCUS2910</name>
</gene>
<evidence type="ECO:0000256" key="4">
    <source>
        <dbReference type="ARBA" id="ARBA00022771"/>
    </source>
</evidence>
<name>A0A9N9QWL9_9NEOP</name>
<proteinExistence type="predicted"/>
<feature type="domain" description="CXXC-type" evidence="9">
    <location>
        <begin position="486"/>
        <end position="526"/>
    </location>
</feature>
<keyword evidence="11" id="KW-1185">Reference proteome</keyword>
<dbReference type="EMBL" id="OU893344">
    <property type="protein sequence ID" value="CAG9784841.1"/>
    <property type="molecule type" value="Genomic_DNA"/>
</dbReference>
<keyword evidence="6" id="KW-0238">DNA-binding</keyword>
<dbReference type="PANTHER" id="PTHR13419:SF0">
    <property type="entry name" value="CXXC-TYPE DOMAIN-CONTAINING PROTEIN"/>
    <property type="match status" value="1"/>
</dbReference>
<reference evidence="10" key="1">
    <citation type="submission" date="2021-12" db="EMBL/GenBank/DDBJ databases">
        <authorList>
            <person name="King R."/>
        </authorList>
    </citation>
    <scope>NUCLEOTIDE SEQUENCE</scope>
</reference>
<keyword evidence="2" id="KW-0963">Cytoplasm</keyword>
<protein>
    <recommendedName>
        <fullName evidence="9">CXXC-type domain-containing protein</fullName>
    </recommendedName>
</protein>
<evidence type="ECO:0000259" key="9">
    <source>
        <dbReference type="PROSITE" id="PS51058"/>
    </source>
</evidence>
<feature type="compositionally biased region" description="Polar residues" evidence="8">
    <location>
        <begin position="445"/>
        <end position="459"/>
    </location>
</feature>
<evidence type="ECO:0000256" key="7">
    <source>
        <dbReference type="PROSITE-ProRule" id="PRU00509"/>
    </source>
</evidence>
<evidence type="ECO:0000256" key="5">
    <source>
        <dbReference type="ARBA" id="ARBA00022833"/>
    </source>
</evidence>
<keyword evidence="4 7" id="KW-0863">Zinc-finger</keyword>
<dbReference type="GO" id="GO:0008270">
    <property type="term" value="F:zinc ion binding"/>
    <property type="evidence" value="ECO:0007669"/>
    <property type="project" value="UniProtKB-KW"/>
</dbReference>
<keyword evidence="3" id="KW-0479">Metal-binding</keyword>